<name>A0A0V8JIC3_9BACI</name>
<comment type="caution">
    <text evidence="1">The sequence shown here is derived from an EMBL/GenBank/DDBJ whole genome shotgun (WGS) entry which is preliminary data.</text>
</comment>
<evidence type="ECO:0000313" key="2">
    <source>
        <dbReference type="Proteomes" id="UP000053681"/>
    </source>
</evidence>
<reference evidence="1 2" key="1">
    <citation type="submission" date="2015-11" db="EMBL/GenBank/DDBJ databases">
        <title>Bacillus caseinolyticus sp nov.</title>
        <authorList>
            <person name="Dastager S.G."/>
            <person name="Mawlankar R."/>
        </authorList>
    </citation>
    <scope>NUCLEOTIDE SEQUENCE [LARGE SCALE GENOMIC DNA]</scope>
    <source>
        <strain evidence="1 2">SGD-V-76</strain>
    </source>
</reference>
<dbReference type="Proteomes" id="UP000053681">
    <property type="component" value="Unassembled WGS sequence"/>
</dbReference>
<organism evidence="1 2">
    <name type="scientific">Priestia veravalensis</name>
    <dbReference type="NCBI Taxonomy" id="1414648"/>
    <lineage>
        <taxon>Bacteria</taxon>
        <taxon>Bacillati</taxon>
        <taxon>Bacillota</taxon>
        <taxon>Bacilli</taxon>
        <taxon>Bacillales</taxon>
        <taxon>Bacillaceae</taxon>
        <taxon>Priestia</taxon>
    </lineage>
</organism>
<dbReference type="RefSeq" id="WP_025911223.1">
    <property type="nucleotide sequence ID" value="NZ_KQ758680.1"/>
</dbReference>
<gene>
    <name evidence="1" type="ORF">AS180_16510</name>
</gene>
<dbReference type="InterPro" id="IPR024488">
    <property type="entry name" value="DUF2777"/>
</dbReference>
<sequence>MKSDSKHSILQNQPRSFMTGTVEYIDSEWIFFDEETDEASMLNDILNESVELYVNMSWEKGLFVSDHQFKIHNMIYRIKNGDKLRVTRKLPYAYEQLLKHLKKEAFHTLTTHLNSLNISLYDCIYCHNTLCFLPEDKDTKGANFLIFDNEEIICSVQHLFERGENGLDRFEYTLSDGNRSMNLILH</sequence>
<accession>A0A0V8JIC3</accession>
<evidence type="ECO:0008006" key="3">
    <source>
        <dbReference type="Google" id="ProtNLM"/>
    </source>
</evidence>
<dbReference type="Pfam" id="PF10949">
    <property type="entry name" value="DUF2777"/>
    <property type="match status" value="1"/>
</dbReference>
<keyword evidence="2" id="KW-1185">Reference proteome</keyword>
<dbReference type="AlphaFoldDB" id="A0A0V8JIC3"/>
<proteinExistence type="predicted"/>
<evidence type="ECO:0000313" key="1">
    <source>
        <dbReference type="EMBL" id="KSU86804.1"/>
    </source>
</evidence>
<protein>
    <recommendedName>
        <fullName evidence="3">DUF2777 domain-containing protein</fullName>
    </recommendedName>
</protein>
<dbReference type="EMBL" id="LNQP01000065">
    <property type="protein sequence ID" value="KSU86804.1"/>
    <property type="molecule type" value="Genomic_DNA"/>
</dbReference>